<evidence type="ECO:0000256" key="2">
    <source>
        <dbReference type="ARBA" id="ARBA00022490"/>
    </source>
</evidence>
<feature type="compositionally biased region" description="Polar residues" evidence="9">
    <location>
        <begin position="7"/>
        <end position="21"/>
    </location>
</feature>
<dbReference type="Pfam" id="PF17838">
    <property type="entry name" value="PH_16"/>
    <property type="match status" value="1"/>
</dbReference>
<keyword evidence="5" id="KW-0479">Metal-binding</keyword>
<dbReference type="CDD" id="cd00160">
    <property type="entry name" value="RhoGEF"/>
    <property type="match status" value="1"/>
</dbReference>
<feature type="domain" description="DH" evidence="11">
    <location>
        <begin position="212"/>
        <end position="409"/>
    </location>
</feature>
<feature type="region of interest" description="Disordered" evidence="9">
    <location>
        <begin position="1011"/>
        <end position="1069"/>
    </location>
</feature>
<dbReference type="InterPro" id="IPR053089">
    <property type="entry name" value="Rho_GEF18"/>
</dbReference>
<dbReference type="GO" id="GO:0007264">
    <property type="term" value="P:small GTPase-mediated signal transduction"/>
    <property type="evidence" value="ECO:0007669"/>
    <property type="project" value="InterPro"/>
</dbReference>
<evidence type="ECO:0000259" key="10">
    <source>
        <dbReference type="PROSITE" id="PS50003"/>
    </source>
</evidence>
<dbReference type="PROSITE" id="PS50003">
    <property type="entry name" value="PH_DOMAIN"/>
    <property type="match status" value="1"/>
</dbReference>
<dbReference type="SUPFAM" id="SSF50729">
    <property type="entry name" value="PH domain-like"/>
    <property type="match status" value="1"/>
</dbReference>
<dbReference type="InterPro" id="IPR011993">
    <property type="entry name" value="PH-like_dom_sf"/>
</dbReference>
<name>A0A7L4MHC0_GLAPT</name>
<comment type="caution">
    <text evidence="12">The sequence shown here is derived from an EMBL/GenBank/DDBJ whole genome shotgun (WGS) entry which is preliminary data.</text>
</comment>
<feature type="non-terminal residue" evidence="12">
    <location>
        <position position="1069"/>
    </location>
</feature>
<feature type="compositionally biased region" description="Polar residues" evidence="9">
    <location>
        <begin position="684"/>
        <end position="702"/>
    </location>
</feature>
<dbReference type="AlphaFoldDB" id="A0A7L4MHC0"/>
<gene>
    <name evidence="12" type="primary">Arhgef18</name>
    <name evidence="12" type="ORF">GLAPRA_R09329</name>
</gene>
<reference evidence="12 13" key="1">
    <citation type="submission" date="2019-09" db="EMBL/GenBank/DDBJ databases">
        <title>Bird 10,000 Genomes (B10K) Project - Family phase.</title>
        <authorList>
            <person name="Zhang G."/>
        </authorList>
    </citation>
    <scope>NUCLEOTIDE SEQUENCE [LARGE SCALE GENOMIC DNA]</scope>
    <source>
        <strain evidence="12">B10K-CU-031-08</strain>
        <tissue evidence="12">Muscle</tissue>
    </source>
</reference>
<dbReference type="Gene3D" id="1.20.900.10">
    <property type="entry name" value="Dbl homology (DH) domain"/>
    <property type="match status" value="1"/>
</dbReference>
<dbReference type="EMBL" id="VWPO01002985">
    <property type="protein sequence ID" value="NXY76692.1"/>
    <property type="molecule type" value="Genomic_DNA"/>
</dbReference>
<keyword evidence="2" id="KW-0963">Cytoplasm</keyword>
<dbReference type="InterPro" id="IPR000219">
    <property type="entry name" value="DH_dom"/>
</dbReference>
<feature type="region of interest" description="Disordered" evidence="9">
    <location>
        <begin position="836"/>
        <end position="862"/>
    </location>
</feature>
<keyword evidence="8" id="KW-0175">Coiled coil</keyword>
<dbReference type="SMART" id="SM00325">
    <property type="entry name" value="RhoGEF"/>
    <property type="match status" value="1"/>
</dbReference>
<evidence type="ECO:0000256" key="6">
    <source>
        <dbReference type="ARBA" id="ARBA00022771"/>
    </source>
</evidence>
<evidence type="ECO:0000256" key="7">
    <source>
        <dbReference type="ARBA" id="ARBA00022833"/>
    </source>
</evidence>
<evidence type="ECO:0000256" key="1">
    <source>
        <dbReference type="ARBA" id="ARBA00004496"/>
    </source>
</evidence>
<evidence type="ECO:0000256" key="8">
    <source>
        <dbReference type="ARBA" id="ARBA00023054"/>
    </source>
</evidence>
<evidence type="ECO:0000256" key="5">
    <source>
        <dbReference type="ARBA" id="ARBA00022723"/>
    </source>
</evidence>
<dbReference type="GO" id="GO:0008270">
    <property type="term" value="F:zinc ion binding"/>
    <property type="evidence" value="ECO:0007669"/>
    <property type="project" value="UniProtKB-KW"/>
</dbReference>
<dbReference type="SUPFAM" id="SSF48065">
    <property type="entry name" value="DBL homology domain (DH-domain)"/>
    <property type="match status" value="1"/>
</dbReference>
<dbReference type="Proteomes" id="UP000583049">
    <property type="component" value="Unassembled WGS sequence"/>
</dbReference>
<dbReference type="PANTHER" id="PTHR47440:SF1">
    <property type="entry name" value="RHO_RAC GUANINE NUCLEOTIDE EXCHANGE FACTOR 18"/>
    <property type="match status" value="1"/>
</dbReference>
<keyword evidence="3" id="KW-0597">Phosphoprotein</keyword>
<dbReference type="InterPro" id="IPR035899">
    <property type="entry name" value="DBL_dom_sf"/>
</dbReference>
<dbReference type="FunFam" id="2.30.29.30:FF:000021">
    <property type="entry name" value="Rho guanine nucleotide exchange factor 2"/>
    <property type="match status" value="1"/>
</dbReference>
<comment type="subcellular location">
    <subcellularLocation>
        <location evidence="1">Cytoplasm</location>
    </subcellularLocation>
</comment>
<dbReference type="GO" id="GO:0005737">
    <property type="term" value="C:cytoplasm"/>
    <property type="evidence" value="ECO:0007669"/>
    <property type="project" value="UniProtKB-SubCell"/>
</dbReference>
<dbReference type="FunFam" id="1.20.900.10:FF:000004">
    <property type="entry name" value="Rho guanine nucleotide exchange factor 2"/>
    <property type="match status" value="1"/>
</dbReference>
<dbReference type="Pfam" id="PF00621">
    <property type="entry name" value="RhoGEF"/>
    <property type="match status" value="1"/>
</dbReference>
<dbReference type="InterPro" id="IPR037744">
    <property type="entry name" value="ARHGEF18_PH"/>
</dbReference>
<feature type="region of interest" description="Disordered" evidence="9">
    <location>
        <begin position="1"/>
        <end position="21"/>
    </location>
</feature>
<proteinExistence type="predicted"/>
<organism evidence="12 13">
    <name type="scientific">Glareola pratincola</name>
    <name type="common">Collared pratincole</name>
    <name type="synonym">Hirundo pratincola</name>
    <dbReference type="NCBI Taxonomy" id="43316"/>
    <lineage>
        <taxon>Eukaryota</taxon>
        <taxon>Metazoa</taxon>
        <taxon>Chordata</taxon>
        <taxon>Craniata</taxon>
        <taxon>Vertebrata</taxon>
        <taxon>Euteleostomi</taxon>
        <taxon>Archelosauria</taxon>
        <taxon>Archosauria</taxon>
        <taxon>Dinosauria</taxon>
        <taxon>Saurischia</taxon>
        <taxon>Theropoda</taxon>
        <taxon>Coelurosauria</taxon>
        <taxon>Aves</taxon>
        <taxon>Neognathae</taxon>
        <taxon>Neoaves</taxon>
        <taxon>Charadriiformes</taxon>
        <taxon>Glareolidae</taxon>
        <taxon>Glareola</taxon>
    </lineage>
</organism>
<accession>A0A7L4MHC0</accession>
<dbReference type="Gene3D" id="2.30.29.30">
    <property type="entry name" value="Pleckstrin-homology domain (PH domain)/Phosphotyrosine-binding domain (PTB)"/>
    <property type="match status" value="1"/>
</dbReference>
<keyword evidence="13" id="KW-1185">Reference proteome</keyword>
<evidence type="ECO:0000256" key="4">
    <source>
        <dbReference type="ARBA" id="ARBA00022658"/>
    </source>
</evidence>
<keyword evidence="4" id="KW-0344">Guanine-nucleotide releasing factor</keyword>
<evidence type="ECO:0000256" key="3">
    <source>
        <dbReference type="ARBA" id="ARBA00022553"/>
    </source>
</evidence>
<evidence type="ECO:0000259" key="11">
    <source>
        <dbReference type="PROSITE" id="PS50010"/>
    </source>
</evidence>
<dbReference type="CDD" id="cd15794">
    <property type="entry name" value="PH_ARHGEF18"/>
    <property type="match status" value="1"/>
</dbReference>
<dbReference type="PROSITE" id="PS50010">
    <property type="entry name" value="DH_2"/>
    <property type="match status" value="1"/>
</dbReference>
<dbReference type="InterPro" id="IPR041020">
    <property type="entry name" value="PH_16"/>
</dbReference>
<dbReference type="PANTHER" id="PTHR47440">
    <property type="entry name" value="RIKEN CDNA A430078G23 GENE"/>
    <property type="match status" value="1"/>
</dbReference>
<keyword evidence="6" id="KW-0863">Zinc-finger</keyword>
<evidence type="ECO:0000313" key="13">
    <source>
        <dbReference type="Proteomes" id="UP000583049"/>
    </source>
</evidence>
<protein>
    <submittedName>
        <fullName evidence="12">ARHGI factor</fullName>
    </submittedName>
</protein>
<evidence type="ECO:0000313" key="12">
    <source>
        <dbReference type="EMBL" id="NXY76692.1"/>
    </source>
</evidence>
<feature type="non-terminal residue" evidence="12">
    <location>
        <position position="1"/>
    </location>
</feature>
<dbReference type="InterPro" id="IPR001849">
    <property type="entry name" value="PH_domain"/>
</dbReference>
<keyword evidence="7" id="KW-0862">Zinc</keyword>
<feature type="domain" description="PH" evidence="10">
    <location>
        <begin position="449"/>
        <end position="551"/>
    </location>
</feature>
<sequence length="1069" mass="120942">GQPVVSMGNTNSKSSGRNNTIPAHPELSFCGSFSRKWNENVFLDNELLTSKILSVLRPHSERGLRAGDLQCTPHFLSTNSIFASLAASLKEQPRSLLLGPDGTPVLSRNLGMTIAQRGNSQSSLNTAGAVNKFGLISGDMDEGDSGFIKFKQTSDDVVSLAPSTADSIFLEDTYSVSLRTEIETDAHEFEAESWSVAVEQSYAKRQKKEVIKRQDVIYELMQTEMHHVRTLKIMLKVYSKAMREELQFPNAVINKLFPCVDELLEMHGQFLLQLKERRKESLEEGSDRNYIIQNIGDLLVKQFSGENGERMKEKYGVFCCGHNEAVSHYKDLLQSNKKFQNLIKKIGNCSIVRRLGVQECILLVTQRITKYPVLVERIIQNTEAGTRDYEELTQALSLIKDTITHVDAMVNECEKGQRLKEIMHKMELKSSGKCKNGLFFRKDDMGRRRLLLDGMLYWKAASGRLKDILAVLLTDVLLLLQEKDQKYTFASVDSKPPVISLQKLIVREVANEEKAMFLISASLKGPEMYEIHTGSKEERNSWMAHIRRAVESCPDEEGGTFNEPEAERRLAEARAAKLKEFQERLNTKDDLILQSLTEKQQIYLEMSEMNGFEDHSQGSRSRLLLRGDTSENLQGEVILKSAVTEAENLQNLIFTHLGNGSCQPEDGSGSGLPRRAETFGGYDSSPSISNKSGSFRKNSGGDQRQWDCRGPAVGSDVQLHDLPADAEEGSQTSFVQVSNVFFLAPASPPLQLVQRIQTLLQLLFSLQAVISQQDSYIEMQRATMVDREKQYRLQSTRGNLLLEQEKQRNFEKQREELMNVQKLQSQLKLEQQRLERERSRQQREFESTEARLQEREEETRQLREKLNQEREELERQREAYQHDLERLREAQRAVEKEKERLDQLRKLKKQNTVSGTFSPEMGQNQMLSHSVSFNGEGVESLPVSKTSVRVSVSGLDYLERSDLVRRDSTTLENRPVLALKNEVPIHLLSATNQIQKPAAVQQQIPTKLATFTKGSKEKGGKNKASHRTDSSASVDQKQLLAPRLVGREEGVLRGRRSASPVLPGSQTTA</sequence>
<feature type="region of interest" description="Disordered" evidence="9">
    <location>
        <begin position="659"/>
        <end position="712"/>
    </location>
</feature>
<dbReference type="GO" id="GO:0005085">
    <property type="term" value="F:guanyl-nucleotide exchange factor activity"/>
    <property type="evidence" value="ECO:0007669"/>
    <property type="project" value="UniProtKB-KW"/>
</dbReference>
<dbReference type="SMART" id="SM00233">
    <property type="entry name" value="PH"/>
    <property type="match status" value="1"/>
</dbReference>
<evidence type="ECO:0000256" key="9">
    <source>
        <dbReference type="SAM" id="MobiDB-lite"/>
    </source>
</evidence>